<evidence type="ECO:0000256" key="1">
    <source>
        <dbReference type="SAM" id="MobiDB-lite"/>
    </source>
</evidence>
<name>A0A8C8I7M0_ONCTS</name>
<feature type="region of interest" description="Disordered" evidence="1">
    <location>
        <begin position="1"/>
        <end position="20"/>
    </location>
</feature>
<dbReference type="InterPro" id="IPR037696">
    <property type="entry name" value="CCDC77"/>
</dbReference>
<dbReference type="PANTHER" id="PTHR22091">
    <property type="entry name" value="COILED-COIL DOMAIN-CONTAINING PROTEIN 77"/>
    <property type="match status" value="1"/>
</dbReference>
<evidence type="ECO:0000313" key="2">
    <source>
        <dbReference type="Ensembl" id="ENSOTSP00005072868.1"/>
    </source>
</evidence>
<proteinExistence type="predicted"/>
<feature type="compositionally biased region" description="Basic and acidic residues" evidence="1">
    <location>
        <begin position="262"/>
        <end position="282"/>
    </location>
</feature>
<reference evidence="2" key="1">
    <citation type="submission" date="2025-08" db="UniProtKB">
        <authorList>
            <consortium name="Ensembl"/>
        </authorList>
    </citation>
    <scope>IDENTIFICATION</scope>
</reference>
<feature type="region of interest" description="Disordered" evidence="1">
    <location>
        <begin position="262"/>
        <end position="294"/>
    </location>
</feature>
<gene>
    <name evidence="2" type="primary">CCDC77</name>
</gene>
<feature type="compositionally biased region" description="Basic and acidic residues" evidence="1">
    <location>
        <begin position="9"/>
        <end position="18"/>
    </location>
</feature>
<keyword evidence="3" id="KW-1185">Reference proteome</keyword>
<sequence length="384" mass="44286">MMESPTGDHVSDRVEDSPRPSITDRLAHLCASRELLEFYRGKVTQFDGEHEDLLEKYRCTTEDQKLQWEVGVSELQKALREREQALRLYSENNILKIREREDSKRIQHLLALVGPDIGGITYSHSDPPFKVGGRSPGSILPHCLMSHYMTSDRERYLVAEGNQKSRSEGVVNGGSSEQYRSANQTLVLQVLPAQMEEQTGLSKEKVESLLEDPSFIIFLLCPFSLRLEGTQNLTDESSRDFLKLKFETQAREMVEKDRLLRELDTNQDRLREARDSHGREPPGSRGPSSVDRSDKMAKRLQMMTQRYEALKKRAAMEVERFKSDIKHLKQKLKDVEKQLFKVSMGQMLYACVLPVVRQINVKTRKVQGELKAKIYELEKDLHYS</sequence>
<organism evidence="2 3">
    <name type="scientific">Oncorhynchus tshawytscha</name>
    <name type="common">Chinook salmon</name>
    <name type="synonym">Salmo tshawytscha</name>
    <dbReference type="NCBI Taxonomy" id="74940"/>
    <lineage>
        <taxon>Eukaryota</taxon>
        <taxon>Metazoa</taxon>
        <taxon>Chordata</taxon>
        <taxon>Craniata</taxon>
        <taxon>Vertebrata</taxon>
        <taxon>Euteleostomi</taxon>
        <taxon>Actinopterygii</taxon>
        <taxon>Neopterygii</taxon>
        <taxon>Teleostei</taxon>
        <taxon>Protacanthopterygii</taxon>
        <taxon>Salmoniformes</taxon>
        <taxon>Salmonidae</taxon>
        <taxon>Salmoninae</taxon>
        <taxon>Oncorhynchus</taxon>
    </lineage>
</organism>
<evidence type="ECO:0000313" key="3">
    <source>
        <dbReference type="Proteomes" id="UP000694402"/>
    </source>
</evidence>
<dbReference type="Ensembl" id="ENSOTST00005078981.2">
    <property type="protein sequence ID" value="ENSOTSP00005072868.1"/>
    <property type="gene ID" value="ENSOTSG00005034402.2"/>
</dbReference>
<dbReference type="GO" id="GO:0005813">
    <property type="term" value="C:centrosome"/>
    <property type="evidence" value="ECO:0007669"/>
    <property type="project" value="TreeGrafter"/>
</dbReference>
<reference evidence="2" key="2">
    <citation type="submission" date="2025-09" db="UniProtKB">
        <authorList>
            <consortium name="Ensembl"/>
        </authorList>
    </citation>
    <scope>IDENTIFICATION</scope>
</reference>
<dbReference type="Proteomes" id="UP000694402">
    <property type="component" value="Unassembled WGS sequence"/>
</dbReference>
<dbReference type="AlphaFoldDB" id="A0A8C8I7M0"/>
<protein>
    <submittedName>
        <fullName evidence="2">Uncharacterized protein</fullName>
    </submittedName>
</protein>
<dbReference type="PANTHER" id="PTHR22091:SF1">
    <property type="entry name" value="COILED-COIL DOMAIN-CONTAINING PROTEIN 77"/>
    <property type="match status" value="1"/>
</dbReference>
<accession>A0A8C8I7M0</accession>
<dbReference type="GeneTree" id="ENSGT00390000010251"/>